<dbReference type="InParanoid" id="A0A286UJZ0"/>
<feature type="chain" id="PRO_5013924570" evidence="10">
    <location>
        <begin position="24"/>
        <end position="687"/>
    </location>
</feature>
<dbReference type="PROSITE" id="PS51257">
    <property type="entry name" value="PROKAR_LIPOPROTEIN"/>
    <property type="match status" value="1"/>
</dbReference>
<dbReference type="AlphaFoldDB" id="A0A286UJZ0"/>
<dbReference type="Pfam" id="PF05199">
    <property type="entry name" value="GMC_oxred_C"/>
    <property type="match status" value="1"/>
</dbReference>
<keyword evidence="5" id="KW-0560">Oxidoreductase</keyword>
<dbReference type="Pfam" id="PF00732">
    <property type="entry name" value="GMC_oxred_N"/>
    <property type="match status" value="1"/>
</dbReference>
<keyword evidence="3 8" id="KW-0285">Flavoprotein</keyword>
<dbReference type="PANTHER" id="PTHR11552:SF218">
    <property type="entry name" value="GLUCOSE-METHANOL-CHOLINE OXIDOREDUCTASE N-TERMINAL DOMAIN-CONTAINING PROTEIN"/>
    <property type="match status" value="1"/>
</dbReference>
<evidence type="ECO:0000256" key="7">
    <source>
        <dbReference type="PIRSR" id="PIRSR000137-2"/>
    </source>
</evidence>
<dbReference type="PANTHER" id="PTHR11552">
    <property type="entry name" value="GLUCOSE-METHANOL-CHOLINE GMC OXIDOREDUCTASE"/>
    <property type="match status" value="1"/>
</dbReference>
<feature type="binding site" evidence="7">
    <location>
        <position position="289"/>
    </location>
    <ligand>
        <name>FAD</name>
        <dbReference type="ChEBI" id="CHEBI:57692"/>
    </ligand>
</feature>
<sequence>MLTNKQSLGLVLATACCSAYASSSWNVHDYPYPRHQALHRRNIIDASAAKTEYDFVIVGGGTAGLVLASRLSENSEFSVLVLEAGDTGDAVQDQINIPGDTYYNGLMGSSYDWSFTTSTQSSANQRSISWPRGKVLGGSSAINGLYAVRPSKLEYDTWSSLLENADGADAWNWDNQLKAMKKAETFSTPDSSLASTFTLEYDADSHGTDGPLHMSWPGYILPVVGNWSSTLSNVGIPTSTDPYGGQNHGAFVALSAINPSNWTRSYSRSAYIDPLPPRSNLDIIANALVSKINFDTSNSDNVTANGVVYEVGSTSTTVSVNKEVILAGGAVGSPHVLLLSGVGPTDVLSAAGVDTIVNLPGVGQHMMDHVSAGVSWTTTAETAAKLRDAGASDAAFLSYVNAAEAYVNITTLFGDETGQTWQQNVSNSLSQYSSSLVPSTDSTVVEGYKAIYNAIANTFMLSELGHVEILLSAQGQKGSDSQTITIQAALQHPMSQGRLYITSSNASVAPTIDPQYFSHPFDVIAFREGLKLARKIGESEPISQYLTEETYPGSSVSTDDDWDAWLLNNFETEYHPSNTCVMLPKDKGGVVDPKLLVYGTSNVRIIDSSIVPIQFAAHLQIPVYGIAETGAEIVLAQYEKTSTSSSSSPSSTASGQQTDTNSGAGFSASPSVLITLGMGILISLLTL</sequence>
<dbReference type="PROSITE" id="PS00624">
    <property type="entry name" value="GMC_OXRED_2"/>
    <property type="match status" value="1"/>
</dbReference>
<dbReference type="PROSITE" id="PS00623">
    <property type="entry name" value="GMC_OXRED_1"/>
    <property type="match status" value="1"/>
</dbReference>
<feature type="active site" description="Proton acceptor" evidence="6">
    <location>
        <position position="618"/>
    </location>
</feature>
<dbReference type="Gene3D" id="3.50.50.60">
    <property type="entry name" value="FAD/NAD(P)-binding domain"/>
    <property type="match status" value="1"/>
</dbReference>
<dbReference type="InterPro" id="IPR012132">
    <property type="entry name" value="GMC_OxRdtase"/>
</dbReference>
<accession>A0A286UJZ0</accession>
<evidence type="ECO:0000256" key="1">
    <source>
        <dbReference type="ARBA" id="ARBA00001974"/>
    </source>
</evidence>
<protein>
    <submittedName>
        <fullName evidence="13">GMC oxidoreductase</fullName>
    </submittedName>
</protein>
<reference evidence="13 14" key="1">
    <citation type="journal article" date="2017" name="Mol. Ecol.">
        <title>Comparative and population genomic landscape of Phellinus noxius: A hypervariable fungus causing root rot in trees.</title>
        <authorList>
            <person name="Chung C.L."/>
            <person name="Lee T.J."/>
            <person name="Akiba M."/>
            <person name="Lee H.H."/>
            <person name="Kuo T.H."/>
            <person name="Liu D."/>
            <person name="Ke H.M."/>
            <person name="Yokoi T."/>
            <person name="Roa M.B."/>
            <person name="Lu M.J."/>
            <person name="Chang Y.Y."/>
            <person name="Ann P.J."/>
            <person name="Tsai J.N."/>
            <person name="Chen C.Y."/>
            <person name="Tzean S.S."/>
            <person name="Ota Y."/>
            <person name="Hattori T."/>
            <person name="Sahashi N."/>
            <person name="Liou R.F."/>
            <person name="Kikuchi T."/>
            <person name="Tsai I.J."/>
        </authorList>
    </citation>
    <scope>NUCLEOTIDE SEQUENCE [LARGE SCALE GENOMIC DNA]</scope>
    <source>
        <strain evidence="13 14">FFPRI411160</strain>
    </source>
</reference>
<dbReference type="EMBL" id="NBII01000004">
    <property type="protein sequence ID" value="PAV19839.1"/>
    <property type="molecule type" value="Genomic_DNA"/>
</dbReference>
<evidence type="ECO:0000259" key="12">
    <source>
        <dbReference type="PROSITE" id="PS00624"/>
    </source>
</evidence>
<feature type="domain" description="Glucose-methanol-choline oxidoreductase N-terminal" evidence="12">
    <location>
        <begin position="329"/>
        <end position="343"/>
    </location>
</feature>
<dbReference type="GO" id="GO:0016614">
    <property type="term" value="F:oxidoreductase activity, acting on CH-OH group of donors"/>
    <property type="evidence" value="ECO:0007669"/>
    <property type="project" value="InterPro"/>
</dbReference>
<keyword evidence="4 7" id="KW-0274">FAD</keyword>
<feature type="signal peptide" evidence="10">
    <location>
        <begin position="1"/>
        <end position="23"/>
    </location>
</feature>
<name>A0A286UJZ0_9AGAM</name>
<dbReference type="PIRSF" id="PIRSF000137">
    <property type="entry name" value="Alcohol_oxidase"/>
    <property type="match status" value="1"/>
</dbReference>
<comment type="similarity">
    <text evidence="2 8">Belongs to the GMC oxidoreductase family.</text>
</comment>
<keyword evidence="14" id="KW-1185">Reference proteome</keyword>
<comment type="cofactor">
    <cofactor evidence="1 7">
        <name>FAD</name>
        <dbReference type="ChEBI" id="CHEBI:57692"/>
    </cofactor>
</comment>
<dbReference type="InterPro" id="IPR000172">
    <property type="entry name" value="GMC_OxRdtase_N"/>
</dbReference>
<keyword evidence="10" id="KW-0732">Signal</keyword>
<evidence type="ECO:0000256" key="9">
    <source>
        <dbReference type="SAM" id="MobiDB-lite"/>
    </source>
</evidence>
<evidence type="ECO:0000256" key="6">
    <source>
        <dbReference type="PIRSR" id="PIRSR000137-1"/>
    </source>
</evidence>
<dbReference type="GO" id="GO:0050660">
    <property type="term" value="F:flavin adenine dinucleotide binding"/>
    <property type="evidence" value="ECO:0007669"/>
    <property type="project" value="InterPro"/>
</dbReference>
<evidence type="ECO:0000256" key="8">
    <source>
        <dbReference type="RuleBase" id="RU003968"/>
    </source>
</evidence>
<evidence type="ECO:0000256" key="2">
    <source>
        <dbReference type="ARBA" id="ARBA00010790"/>
    </source>
</evidence>
<dbReference type="SUPFAM" id="SSF54373">
    <property type="entry name" value="FAD-linked reductases, C-terminal domain"/>
    <property type="match status" value="1"/>
</dbReference>
<evidence type="ECO:0000256" key="10">
    <source>
        <dbReference type="SAM" id="SignalP"/>
    </source>
</evidence>
<dbReference type="InterPro" id="IPR007867">
    <property type="entry name" value="GMC_OxRtase_C"/>
</dbReference>
<dbReference type="Gene3D" id="3.30.560.10">
    <property type="entry name" value="Glucose Oxidase, domain 3"/>
    <property type="match status" value="1"/>
</dbReference>
<evidence type="ECO:0000256" key="3">
    <source>
        <dbReference type="ARBA" id="ARBA00022630"/>
    </source>
</evidence>
<evidence type="ECO:0000313" key="14">
    <source>
        <dbReference type="Proteomes" id="UP000217199"/>
    </source>
</evidence>
<evidence type="ECO:0000256" key="5">
    <source>
        <dbReference type="ARBA" id="ARBA00023002"/>
    </source>
</evidence>
<evidence type="ECO:0000313" key="13">
    <source>
        <dbReference type="EMBL" id="PAV19839.1"/>
    </source>
</evidence>
<comment type="caution">
    <text evidence="13">The sequence shown here is derived from an EMBL/GenBank/DDBJ whole genome shotgun (WGS) entry which is preliminary data.</text>
</comment>
<organism evidence="13 14">
    <name type="scientific">Pyrrhoderma noxium</name>
    <dbReference type="NCBI Taxonomy" id="2282107"/>
    <lineage>
        <taxon>Eukaryota</taxon>
        <taxon>Fungi</taxon>
        <taxon>Dikarya</taxon>
        <taxon>Basidiomycota</taxon>
        <taxon>Agaricomycotina</taxon>
        <taxon>Agaricomycetes</taxon>
        <taxon>Hymenochaetales</taxon>
        <taxon>Hymenochaetaceae</taxon>
        <taxon>Pyrrhoderma</taxon>
    </lineage>
</organism>
<feature type="binding site" evidence="7">
    <location>
        <position position="135"/>
    </location>
    <ligand>
        <name>FAD</name>
        <dbReference type="ChEBI" id="CHEBI:57692"/>
    </ligand>
</feature>
<gene>
    <name evidence="13" type="ORF">PNOK_0477300</name>
</gene>
<feature type="region of interest" description="Disordered" evidence="9">
    <location>
        <begin position="643"/>
        <end position="663"/>
    </location>
</feature>
<dbReference type="Proteomes" id="UP000217199">
    <property type="component" value="Unassembled WGS sequence"/>
</dbReference>
<evidence type="ECO:0000256" key="4">
    <source>
        <dbReference type="ARBA" id="ARBA00022827"/>
    </source>
</evidence>
<dbReference type="OrthoDB" id="269227at2759"/>
<dbReference type="STRING" id="2282107.A0A286UJZ0"/>
<dbReference type="InterPro" id="IPR027424">
    <property type="entry name" value="Glucose_Oxidase_domain_2"/>
</dbReference>
<feature type="domain" description="Glucose-methanol-choline oxidoreductase N-terminal" evidence="11">
    <location>
        <begin position="133"/>
        <end position="156"/>
    </location>
</feature>
<dbReference type="Gene3D" id="4.10.450.10">
    <property type="entry name" value="Glucose Oxidase, domain 2"/>
    <property type="match status" value="1"/>
</dbReference>
<proteinExistence type="inferred from homology"/>
<dbReference type="SUPFAM" id="SSF51905">
    <property type="entry name" value="FAD/NAD(P)-binding domain"/>
    <property type="match status" value="1"/>
</dbReference>
<dbReference type="InterPro" id="IPR036188">
    <property type="entry name" value="FAD/NAD-bd_sf"/>
</dbReference>
<evidence type="ECO:0000259" key="11">
    <source>
        <dbReference type="PROSITE" id="PS00623"/>
    </source>
</evidence>
<feature type="compositionally biased region" description="Low complexity" evidence="9">
    <location>
        <begin position="643"/>
        <end position="654"/>
    </location>
</feature>
<feature type="active site" description="Proton donor" evidence="6">
    <location>
        <position position="575"/>
    </location>
</feature>